<dbReference type="Proteomes" id="UP000516437">
    <property type="component" value="Chromosome 4"/>
</dbReference>
<dbReference type="OrthoDB" id="42889at2759"/>
<dbReference type="EMBL" id="RXIC02000022">
    <property type="protein sequence ID" value="KAB1216230.1"/>
    <property type="molecule type" value="Genomic_DNA"/>
</dbReference>
<accession>A0A6A1W0B0</accession>
<dbReference type="SUPFAM" id="SSF82199">
    <property type="entry name" value="SET domain"/>
    <property type="match status" value="1"/>
</dbReference>
<keyword evidence="2" id="KW-1185">Reference proteome</keyword>
<dbReference type="CDD" id="cd10527">
    <property type="entry name" value="SET_LSMT"/>
    <property type="match status" value="1"/>
</dbReference>
<keyword evidence="1" id="KW-0489">Methyltransferase</keyword>
<evidence type="ECO:0000313" key="1">
    <source>
        <dbReference type="EMBL" id="KAB1216230.1"/>
    </source>
</evidence>
<dbReference type="GO" id="GO:0016279">
    <property type="term" value="F:protein-lysine N-methyltransferase activity"/>
    <property type="evidence" value="ECO:0007669"/>
    <property type="project" value="TreeGrafter"/>
</dbReference>
<dbReference type="Gene3D" id="3.90.1410.10">
    <property type="entry name" value="set domain protein methyltransferase, domain 1"/>
    <property type="match status" value="1"/>
</dbReference>
<dbReference type="GO" id="GO:0032259">
    <property type="term" value="P:methylation"/>
    <property type="evidence" value="ECO:0007669"/>
    <property type="project" value="UniProtKB-KW"/>
</dbReference>
<name>A0A6A1W0B0_9ROSI</name>
<comment type="caution">
    <text evidence="1">The sequence shown here is derived from an EMBL/GenBank/DDBJ whole genome shotgun (WGS) entry which is preliminary data.</text>
</comment>
<dbReference type="PANTHER" id="PTHR13271">
    <property type="entry name" value="UNCHARACTERIZED PUTATIVE METHYLTRANSFERASE"/>
    <property type="match status" value="1"/>
</dbReference>
<dbReference type="PANTHER" id="PTHR13271:SF55">
    <property type="entry name" value="SET DOMAIN-CONTAINING PROTEIN"/>
    <property type="match status" value="1"/>
</dbReference>
<protein>
    <submittedName>
        <fullName evidence="1">[Fructose-bisphosphate aldolase]-lysine N-methyltransferase, chloroplastic</fullName>
    </submittedName>
</protein>
<evidence type="ECO:0000313" key="2">
    <source>
        <dbReference type="Proteomes" id="UP000516437"/>
    </source>
</evidence>
<reference evidence="1 2" key="1">
    <citation type="journal article" date="2019" name="Plant Biotechnol. J.">
        <title>The red bayberry genome and genetic basis of sex determination.</title>
        <authorList>
            <person name="Jia H.M."/>
            <person name="Jia H.J."/>
            <person name="Cai Q.L."/>
            <person name="Wang Y."/>
            <person name="Zhao H.B."/>
            <person name="Yang W.F."/>
            <person name="Wang G.Y."/>
            <person name="Li Y.H."/>
            <person name="Zhan D.L."/>
            <person name="Shen Y.T."/>
            <person name="Niu Q.F."/>
            <person name="Chang L."/>
            <person name="Qiu J."/>
            <person name="Zhao L."/>
            <person name="Xie H.B."/>
            <person name="Fu W.Y."/>
            <person name="Jin J."/>
            <person name="Li X.W."/>
            <person name="Jiao Y."/>
            <person name="Zhou C.C."/>
            <person name="Tu T."/>
            <person name="Chai C.Y."/>
            <person name="Gao J.L."/>
            <person name="Fan L.J."/>
            <person name="van de Weg E."/>
            <person name="Wang J.Y."/>
            <person name="Gao Z.S."/>
        </authorList>
    </citation>
    <scope>NUCLEOTIDE SEQUENCE [LARGE SCALE GENOMIC DNA]</scope>
    <source>
        <tissue evidence="1">Leaves</tissue>
    </source>
</reference>
<keyword evidence="1" id="KW-0808">Transferase</keyword>
<sequence>MRILQDALLGPECRSWFEEGEVDDTLLIILFLTLEGPRKKFSWKSYLDMLPRTFGNPLWFTDEDFLELKGTTLYRATELQKKSLQSLYDNKVEGLVKKLLTLDGDLESAVPFEDFLWANSIFWTRALNIPLPHSYVFPQTQVEDNNFSISKDSEHSIEHFASGELDSGKDEKGSRFQDVNGGISASTPGETIWVEGLVPGIDSAEPSHFGIEREISINYGNKGNEELLYLYEFVIDDNLDDYLMVHYPMEAIQSVPFSQLKSQLFEAQKAELKCLLPRSLLDQGYSLESTTRSEGNDSCENRVCNYSWSGRHKMPSYLNKLVFPENFLTAWRTIALKEELFQVSSKLEELAGSMKERQPFDTEVCSAVWEACGDSGALQMLVD</sequence>
<organism evidence="1 2">
    <name type="scientific">Morella rubra</name>
    <name type="common">Chinese bayberry</name>
    <dbReference type="NCBI Taxonomy" id="262757"/>
    <lineage>
        <taxon>Eukaryota</taxon>
        <taxon>Viridiplantae</taxon>
        <taxon>Streptophyta</taxon>
        <taxon>Embryophyta</taxon>
        <taxon>Tracheophyta</taxon>
        <taxon>Spermatophyta</taxon>
        <taxon>Magnoliopsida</taxon>
        <taxon>eudicotyledons</taxon>
        <taxon>Gunneridae</taxon>
        <taxon>Pentapetalae</taxon>
        <taxon>rosids</taxon>
        <taxon>fabids</taxon>
        <taxon>Fagales</taxon>
        <taxon>Myricaceae</taxon>
        <taxon>Morella</taxon>
    </lineage>
</organism>
<dbReference type="InterPro" id="IPR046341">
    <property type="entry name" value="SET_dom_sf"/>
</dbReference>
<proteinExistence type="predicted"/>
<gene>
    <name evidence="1" type="ORF">CJ030_MR4G023933</name>
</gene>
<dbReference type="AlphaFoldDB" id="A0A6A1W0B0"/>
<dbReference type="InterPro" id="IPR050600">
    <property type="entry name" value="SETD3_SETD6_MTase"/>
</dbReference>